<dbReference type="Pfam" id="PF02563">
    <property type="entry name" value="Poly_export"/>
    <property type="match status" value="1"/>
</dbReference>
<evidence type="ECO:0000256" key="2">
    <source>
        <dbReference type="SAM" id="SignalP"/>
    </source>
</evidence>
<dbReference type="PROSITE" id="PS51257">
    <property type="entry name" value="PROKAR_LIPOPROTEIN"/>
    <property type="match status" value="1"/>
</dbReference>
<accession>I3CCS2</accession>
<feature type="domain" description="Polysaccharide export protein N-terminal" evidence="3">
    <location>
        <begin position="38"/>
        <end position="111"/>
    </location>
</feature>
<keyword evidence="6" id="KW-1185">Reference proteome</keyword>
<dbReference type="HOGENOM" id="CLU_038343_5_3_6"/>
<evidence type="ECO:0000313" key="6">
    <source>
        <dbReference type="Proteomes" id="UP000005744"/>
    </source>
</evidence>
<gene>
    <name evidence="5" type="ORF">BegalDRAFT_0497</name>
</gene>
<dbReference type="STRING" id="395493.BegalDRAFT_0497"/>
<proteinExistence type="predicted"/>
<dbReference type="RefSeq" id="WP_002683332.1">
    <property type="nucleotide sequence ID" value="NZ_JH600070.1"/>
</dbReference>
<organism evidence="5 6">
    <name type="scientific">Beggiatoa alba B18LD</name>
    <dbReference type="NCBI Taxonomy" id="395493"/>
    <lineage>
        <taxon>Bacteria</taxon>
        <taxon>Pseudomonadati</taxon>
        <taxon>Pseudomonadota</taxon>
        <taxon>Gammaproteobacteria</taxon>
        <taxon>Thiotrichales</taxon>
        <taxon>Thiotrichaceae</taxon>
        <taxon>Beggiatoa</taxon>
    </lineage>
</organism>
<dbReference type="eggNOG" id="COG1596">
    <property type="taxonomic scope" value="Bacteria"/>
</dbReference>
<dbReference type="InterPro" id="IPR003715">
    <property type="entry name" value="Poly_export_N"/>
</dbReference>
<dbReference type="PANTHER" id="PTHR33619">
    <property type="entry name" value="POLYSACCHARIDE EXPORT PROTEIN GFCE-RELATED"/>
    <property type="match status" value="1"/>
</dbReference>
<dbReference type="EMBL" id="JH600070">
    <property type="protein sequence ID" value="EIJ41415.1"/>
    <property type="molecule type" value="Genomic_DNA"/>
</dbReference>
<dbReference type="Pfam" id="PF10531">
    <property type="entry name" value="SLBB"/>
    <property type="match status" value="1"/>
</dbReference>
<evidence type="ECO:0000313" key="5">
    <source>
        <dbReference type="EMBL" id="EIJ41415.1"/>
    </source>
</evidence>
<keyword evidence="1 2" id="KW-0732">Signal</keyword>
<feature type="chain" id="PRO_5003668629" evidence="2">
    <location>
        <begin position="19"/>
        <end position="188"/>
    </location>
</feature>
<dbReference type="AlphaFoldDB" id="I3CCS2"/>
<dbReference type="Gene3D" id="3.10.560.10">
    <property type="entry name" value="Outer membrane lipoprotein wza domain like"/>
    <property type="match status" value="1"/>
</dbReference>
<dbReference type="InterPro" id="IPR019554">
    <property type="entry name" value="Soluble_ligand-bd"/>
</dbReference>
<feature type="domain" description="Soluble ligand binding" evidence="4">
    <location>
        <begin position="118"/>
        <end position="164"/>
    </location>
</feature>
<dbReference type="Gene3D" id="3.30.1950.10">
    <property type="entry name" value="wza like domain"/>
    <property type="match status" value="1"/>
</dbReference>
<evidence type="ECO:0000256" key="1">
    <source>
        <dbReference type="ARBA" id="ARBA00022729"/>
    </source>
</evidence>
<sequence>MRAILFLILIGLTALLTACGGDDFSKEVPVNPTNIADMSSYQLASGDQITITVFGEDSLSGNYRLSDAGTISYPLLGELQISGLTIGDLEKLLATRLTEGKYLVSPKVTVSSAEYRKFFINGEVKLPGGYTYLPGLTILKAASIAGGFTERASRRKIYILREGSKPIQAELHTYIQPGDIITVEESFF</sequence>
<protein>
    <submittedName>
        <fullName evidence="5">Periplasmic protein involved in polysaccharide export</fullName>
    </submittedName>
</protein>
<evidence type="ECO:0000259" key="3">
    <source>
        <dbReference type="Pfam" id="PF02563"/>
    </source>
</evidence>
<dbReference type="GO" id="GO:0015159">
    <property type="term" value="F:polysaccharide transmembrane transporter activity"/>
    <property type="evidence" value="ECO:0007669"/>
    <property type="project" value="InterPro"/>
</dbReference>
<dbReference type="PANTHER" id="PTHR33619:SF3">
    <property type="entry name" value="POLYSACCHARIDE EXPORT PROTEIN GFCE-RELATED"/>
    <property type="match status" value="1"/>
</dbReference>
<evidence type="ECO:0000259" key="4">
    <source>
        <dbReference type="Pfam" id="PF10531"/>
    </source>
</evidence>
<name>I3CCS2_9GAMM</name>
<dbReference type="Proteomes" id="UP000005744">
    <property type="component" value="Unassembled WGS sequence"/>
</dbReference>
<dbReference type="InterPro" id="IPR049712">
    <property type="entry name" value="Poly_export"/>
</dbReference>
<feature type="signal peptide" evidence="2">
    <location>
        <begin position="1"/>
        <end position="18"/>
    </location>
</feature>
<reference evidence="5 6" key="1">
    <citation type="submission" date="2011-11" db="EMBL/GenBank/DDBJ databases">
        <title>Improved High-Quality Draft sequence of Beggiatoa alba B18lD.</title>
        <authorList>
            <consortium name="US DOE Joint Genome Institute"/>
            <person name="Lucas S."/>
            <person name="Han J."/>
            <person name="Lapidus A."/>
            <person name="Cheng J.-F."/>
            <person name="Goodwin L."/>
            <person name="Pitluck S."/>
            <person name="Peters L."/>
            <person name="Mikhailova N."/>
            <person name="Held B."/>
            <person name="Detter J.C."/>
            <person name="Han C."/>
            <person name="Tapia R."/>
            <person name="Land M."/>
            <person name="Hauser L."/>
            <person name="Kyrpides N."/>
            <person name="Ivanova N."/>
            <person name="Pagani I."/>
            <person name="Samuel K."/>
            <person name="Teske A."/>
            <person name="Mueller J."/>
            <person name="Woyke T."/>
        </authorList>
    </citation>
    <scope>NUCLEOTIDE SEQUENCE [LARGE SCALE GENOMIC DNA]</scope>
    <source>
        <strain evidence="5 6">B18LD</strain>
    </source>
</reference>